<evidence type="ECO:0000313" key="2">
    <source>
        <dbReference type="Proteomes" id="UP000600026"/>
    </source>
</evidence>
<reference evidence="1" key="1">
    <citation type="submission" date="2020-09" db="EMBL/GenBank/DDBJ databases">
        <title>Whole genome shotgun sequence of Streptomyces xanthophaeus NBRC 12829.</title>
        <authorList>
            <person name="Komaki H."/>
            <person name="Tamura T."/>
        </authorList>
    </citation>
    <scope>NUCLEOTIDE SEQUENCE</scope>
    <source>
        <strain evidence="1">NBRC 12829</strain>
    </source>
</reference>
<accession>A0A919GUY0</accession>
<dbReference type="EMBL" id="BNEE01000006">
    <property type="protein sequence ID" value="GHI85348.1"/>
    <property type="molecule type" value="Genomic_DNA"/>
</dbReference>
<dbReference type="AlphaFoldDB" id="A0A919GUY0"/>
<organism evidence="1 2">
    <name type="scientific">Streptomyces xanthophaeus</name>
    <dbReference type="NCBI Taxonomy" id="67385"/>
    <lineage>
        <taxon>Bacteria</taxon>
        <taxon>Bacillati</taxon>
        <taxon>Actinomycetota</taxon>
        <taxon>Actinomycetes</taxon>
        <taxon>Kitasatosporales</taxon>
        <taxon>Streptomycetaceae</taxon>
        <taxon>Streptomyces</taxon>
    </lineage>
</organism>
<dbReference type="OrthoDB" id="4333857at2"/>
<sequence length="77" mass="8191">MADTITVEVDSDVHDRLTALAAARGMSLPDYLAALAAAQENEAGLERATRAFEAAVERPGFREGFARDFRAAALPGQ</sequence>
<protein>
    <recommendedName>
        <fullName evidence="3">Antitoxin MazE7</fullName>
    </recommendedName>
</protein>
<dbReference type="RefSeq" id="WP_031140592.1">
    <property type="nucleotide sequence ID" value="NZ_BNEE01000006.1"/>
</dbReference>
<gene>
    <name evidence="1" type="ORF">Sxan_27120</name>
</gene>
<keyword evidence="2" id="KW-1185">Reference proteome</keyword>
<proteinExistence type="predicted"/>
<evidence type="ECO:0000313" key="1">
    <source>
        <dbReference type="EMBL" id="GHI85348.1"/>
    </source>
</evidence>
<dbReference type="GeneID" id="96807598"/>
<name>A0A919GUY0_9ACTN</name>
<dbReference type="Proteomes" id="UP000600026">
    <property type="component" value="Unassembled WGS sequence"/>
</dbReference>
<evidence type="ECO:0008006" key="3">
    <source>
        <dbReference type="Google" id="ProtNLM"/>
    </source>
</evidence>
<comment type="caution">
    <text evidence="1">The sequence shown here is derived from an EMBL/GenBank/DDBJ whole genome shotgun (WGS) entry which is preliminary data.</text>
</comment>